<feature type="region of interest" description="Disordered" evidence="1">
    <location>
        <begin position="337"/>
        <end position="363"/>
    </location>
</feature>
<feature type="transmembrane region" description="Helical" evidence="2">
    <location>
        <begin position="31"/>
        <end position="53"/>
    </location>
</feature>
<sequence length="363" mass="38020">MILRLRGEDDHPAAWVAGSNIKNWVAEQPPVAIFVLTLLASILALYVLLSTIWRCIRACRSKNPSTHPGGSRWQRLEEGVDTRNAPPPGFWAPMSAIAGSRYPGPGTTGYRPTRTGATTEMKAEAHTMSGVFAPYDPPTVQQQHDYSPAPQYPASVSDATFSGFSMAATEDAKVHEIARNLPAHSPSIHHSRSSMTKEADLFLPQAPLPPQTPSLASSNVTQTSIPTPEGAPLPFPGAPASVVASPSVAATVVGESIFSTPKATSPLTSTMSTSSPATRPAFPTHRRGTSSSGTGSFSAKPLALSSSASISSVSAEPPKVDLKRTWSIGTAAWMPSLRKAESRASGAGEEGEEEKAGLIGASS</sequence>
<keyword evidence="2" id="KW-0812">Transmembrane</keyword>
<evidence type="ECO:0000256" key="1">
    <source>
        <dbReference type="SAM" id="MobiDB-lite"/>
    </source>
</evidence>
<dbReference type="OrthoDB" id="2530516at2759"/>
<evidence type="ECO:0000313" key="6">
    <source>
        <dbReference type="Proteomes" id="UP000239560"/>
    </source>
</evidence>
<reference evidence="3 5" key="1">
    <citation type="submission" date="2015-07" db="EMBL/GenBank/DDBJ databases">
        <authorList>
            <person name="Cajimat M.N.B."/>
            <person name="Milazzo M.L."/>
            <person name="Fulhorst C.F."/>
        </authorList>
    </citation>
    <scope>NUCLEOTIDE SEQUENCE [LARGE SCALE GENOMIC DNA]</scope>
    <source>
        <strain evidence="3">Single colony</strain>
    </source>
</reference>
<proteinExistence type="predicted"/>
<evidence type="ECO:0000313" key="3">
    <source>
        <dbReference type="EMBL" id="CTR06679.1"/>
    </source>
</evidence>
<dbReference type="AlphaFoldDB" id="A0A0K3CA93"/>
<name>A0A0K3CA93_RHOTO</name>
<evidence type="ECO:0000313" key="5">
    <source>
        <dbReference type="Proteomes" id="UP000199069"/>
    </source>
</evidence>
<evidence type="ECO:0000256" key="2">
    <source>
        <dbReference type="SAM" id="Phobius"/>
    </source>
</evidence>
<feature type="compositionally biased region" description="Low complexity" evidence="1">
    <location>
        <begin position="263"/>
        <end position="281"/>
    </location>
</feature>
<feature type="region of interest" description="Disordered" evidence="1">
    <location>
        <begin position="261"/>
        <end position="300"/>
    </location>
</feature>
<feature type="compositionally biased region" description="Polar residues" evidence="1">
    <location>
        <begin position="213"/>
        <end position="226"/>
    </location>
</feature>
<reference evidence="4 6" key="2">
    <citation type="journal article" date="2018" name="Elife">
        <title>Functional genomics of lipid metabolism in the oleaginous yeast Rhodosporidium toruloides.</title>
        <authorList>
            <person name="Coradetti S.T."/>
            <person name="Pinel D."/>
            <person name="Geiselman G."/>
            <person name="Ito M."/>
            <person name="Mondo S."/>
            <person name="Reilly M.C."/>
            <person name="Cheng Y.F."/>
            <person name="Bauer S."/>
            <person name="Grigoriev I."/>
            <person name="Gladden J.M."/>
            <person name="Simmons B.A."/>
            <person name="Brem R."/>
            <person name="Arkin A.P."/>
            <person name="Skerker J.M."/>
        </authorList>
    </citation>
    <scope>NUCLEOTIDE SEQUENCE [LARGE SCALE GENOMIC DNA]</scope>
    <source>
        <strain evidence="4 6">NBRC 0880</strain>
    </source>
</reference>
<dbReference type="EMBL" id="CWKI01000005">
    <property type="protein sequence ID" value="CTR06679.1"/>
    <property type="molecule type" value="Genomic_DNA"/>
</dbReference>
<feature type="compositionally biased region" description="Low complexity" evidence="1">
    <location>
        <begin position="289"/>
        <end position="300"/>
    </location>
</feature>
<accession>A0A0K3CA93</accession>
<keyword evidence="5" id="KW-1185">Reference proteome</keyword>
<protein>
    <submittedName>
        <fullName evidence="3">Uncharacterized protein</fullName>
    </submittedName>
</protein>
<keyword evidence="2" id="KW-1133">Transmembrane helix</keyword>
<dbReference type="Proteomes" id="UP000199069">
    <property type="component" value="Unassembled WGS sequence"/>
</dbReference>
<dbReference type="EMBL" id="LCTV02000005">
    <property type="protein sequence ID" value="PRQ74836.1"/>
    <property type="molecule type" value="Genomic_DNA"/>
</dbReference>
<organism evidence="3 5">
    <name type="scientific">Rhodotorula toruloides</name>
    <name type="common">Yeast</name>
    <name type="synonym">Rhodosporidium toruloides</name>
    <dbReference type="NCBI Taxonomy" id="5286"/>
    <lineage>
        <taxon>Eukaryota</taxon>
        <taxon>Fungi</taxon>
        <taxon>Dikarya</taxon>
        <taxon>Basidiomycota</taxon>
        <taxon>Pucciniomycotina</taxon>
        <taxon>Microbotryomycetes</taxon>
        <taxon>Sporidiobolales</taxon>
        <taxon>Sporidiobolaceae</taxon>
        <taxon>Rhodotorula</taxon>
    </lineage>
</organism>
<evidence type="ECO:0000313" key="4">
    <source>
        <dbReference type="EMBL" id="PRQ74836.1"/>
    </source>
</evidence>
<dbReference type="OMA" id="STIWRCI"/>
<gene>
    <name evidence="3" type="primary">FGENESH: predicted gene_5.85</name>
    <name evidence="4" type="ORF">AAT19DRAFT_13858</name>
    <name evidence="3" type="ORF">BN2166_0025400</name>
</gene>
<feature type="region of interest" description="Disordered" evidence="1">
    <location>
        <begin position="209"/>
        <end position="230"/>
    </location>
</feature>
<keyword evidence="2" id="KW-0472">Membrane</keyword>
<dbReference type="Proteomes" id="UP000239560">
    <property type="component" value="Unassembled WGS sequence"/>
</dbReference>
<dbReference type="STRING" id="5286.A0A0K3CA93"/>